<dbReference type="EMBL" id="CAKXAJ010025199">
    <property type="protein sequence ID" value="CAH2236295.1"/>
    <property type="molecule type" value="Genomic_DNA"/>
</dbReference>
<keyword evidence="3" id="KW-1185">Reference proteome</keyword>
<feature type="compositionally biased region" description="Basic and acidic residues" evidence="1">
    <location>
        <begin position="1"/>
        <end position="15"/>
    </location>
</feature>
<accession>A0A8S4RIH5</accession>
<protein>
    <submittedName>
        <fullName evidence="2">Jg7058 protein</fullName>
    </submittedName>
</protein>
<comment type="caution">
    <text evidence="2">The sequence shown here is derived from an EMBL/GenBank/DDBJ whole genome shotgun (WGS) entry which is preliminary data.</text>
</comment>
<feature type="region of interest" description="Disordered" evidence="1">
    <location>
        <begin position="1"/>
        <end position="30"/>
    </location>
</feature>
<reference evidence="2" key="1">
    <citation type="submission" date="2022-03" db="EMBL/GenBank/DDBJ databases">
        <authorList>
            <person name="Lindestad O."/>
        </authorList>
    </citation>
    <scope>NUCLEOTIDE SEQUENCE</scope>
</reference>
<gene>
    <name evidence="2" type="primary">jg7058</name>
    <name evidence="2" type="ORF">PAEG_LOCUS13752</name>
</gene>
<sequence length="73" mass="7795">MDVTSQEKKQSEKVETSANTVDGATENLPLSQAEVVEEVIGKPKHAPNSESVITFDGCPAGYHRVGPICVPNE</sequence>
<organism evidence="2 3">
    <name type="scientific">Pararge aegeria aegeria</name>
    <dbReference type="NCBI Taxonomy" id="348720"/>
    <lineage>
        <taxon>Eukaryota</taxon>
        <taxon>Metazoa</taxon>
        <taxon>Ecdysozoa</taxon>
        <taxon>Arthropoda</taxon>
        <taxon>Hexapoda</taxon>
        <taxon>Insecta</taxon>
        <taxon>Pterygota</taxon>
        <taxon>Neoptera</taxon>
        <taxon>Endopterygota</taxon>
        <taxon>Lepidoptera</taxon>
        <taxon>Glossata</taxon>
        <taxon>Ditrysia</taxon>
        <taxon>Papilionoidea</taxon>
        <taxon>Nymphalidae</taxon>
        <taxon>Satyrinae</taxon>
        <taxon>Satyrini</taxon>
        <taxon>Parargina</taxon>
        <taxon>Pararge</taxon>
    </lineage>
</organism>
<evidence type="ECO:0000313" key="2">
    <source>
        <dbReference type="EMBL" id="CAH2236295.1"/>
    </source>
</evidence>
<dbReference type="OrthoDB" id="6850865at2759"/>
<evidence type="ECO:0000256" key="1">
    <source>
        <dbReference type="SAM" id="MobiDB-lite"/>
    </source>
</evidence>
<proteinExistence type="predicted"/>
<evidence type="ECO:0000313" key="3">
    <source>
        <dbReference type="Proteomes" id="UP000838756"/>
    </source>
</evidence>
<dbReference type="AlphaFoldDB" id="A0A8S4RIH5"/>
<dbReference type="Proteomes" id="UP000838756">
    <property type="component" value="Unassembled WGS sequence"/>
</dbReference>
<name>A0A8S4RIH5_9NEOP</name>